<evidence type="ECO:0000313" key="2">
    <source>
        <dbReference type="Proteomes" id="UP000327044"/>
    </source>
</evidence>
<proteinExistence type="predicted"/>
<protein>
    <submittedName>
        <fullName evidence="1">Uncharacterized protein</fullName>
    </submittedName>
</protein>
<dbReference type="EMBL" id="VVIM01000001">
    <property type="protein sequence ID" value="KAB0805372.1"/>
    <property type="molecule type" value="Genomic_DNA"/>
</dbReference>
<dbReference type="InParanoid" id="A0A5N4B6Z7"/>
<name>A0A5N4B6Z7_PHOPY</name>
<gene>
    <name evidence="1" type="ORF">PPYR_02342</name>
</gene>
<dbReference type="AlphaFoldDB" id="A0A5N4B6Z7"/>
<accession>A0A5N4B6Z7</accession>
<sequence length="86" mass="10230">VTKFYAFHRIRPALEQFREGLNTGMIYELLKSHPNLFQNTMCQTEDITSNTLEKLFSIMYSEQGSSKRSIENRIISFWRDFLLDCE</sequence>
<keyword evidence="2" id="KW-1185">Reference proteome</keyword>
<organism evidence="1 2">
    <name type="scientific">Photinus pyralis</name>
    <name type="common">Common eastern firefly</name>
    <name type="synonym">Lampyris pyralis</name>
    <dbReference type="NCBI Taxonomy" id="7054"/>
    <lineage>
        <taxon>Eukaryota</taxon>
        <taxon>Metazoa</taxon>
        <taxon>Ecdysozoa</taxon>
        <taxon>Arthropoda</taxon>
        <taxon>Hexapoda</taxon>
        <taxon>Insecta</taxon>
        <taxon>Pterygota</taxon>
        <taxon>Neoptera</taxon>
        <taxon>Endopterygota</taxon>
        <taxon>Coleoptera</taxon>
        <taxon>Polyphaga</taxon>
        <taxon>Elateriformia</taxon>
        <taxon>Elateroidea</taxon>
        <taxon>Lampyridae</taxon>
        <taxon>Lampyrinae</taxon>
        <taxon>Photinus</taxon>
    </lineage>
</organism>
<comment type="caution">
    <text evidence="1">The sequence shown here is derived from an EMBL/GenBank/DDBJ whole genome shotgun (WGS) entry which is preliminary data.</text>
</comment>
<evidence type="ECO:0000313" key="1">
    <source>
        <dbReference type="EMBL" id="KAB0805372.1"/>
    </source>
</evidence>
<feature type="non-terminal residue" evidence="1">
    <location>
        <position position="1"/>
    </location>
</feature>
<dbReference type="Proteomes" id="UP000327044">
    <property type="component" value="Unassembled WGS sequence"/>
</dbReference>
<reference evidence="1 2" key="1">
    <citation type="journal article" date="2018" name="Elife">
        <title>Firefly genomes illuminate parallel origins of bioluminescence in beetles.</title>
        <authorList>
            <person name="Fallon T.R."/>
            <person name="Lower S.E."/>
            <person name="Chang C.H."/>
            <person name="Bessho-Uehara M."/>
            <person name="Martin G.J."/>
            <person name="Bewick A.J."/>
            <person name="Behringer M."/>
            <person name="Debat H.J."/>
            <person name="Wong I."/>
            <person name="Day J.C."/>
            <person name="Suvorov A."/>
            <person name="Silva C.J."/>
            <person name="Stanger-Hall K.F."/>
            <person name="Hall D.W."/>
            <person name="Schmitz R.J."/>
            <person name="Nelson D.R."/>
            <person name="Lewis S.M."/>
            <person name="Shigenobu S."/>
            <person name="Bybee S.M."/>
            <person name="Larracuente A.M."/>
            <person name="Oba Y."/>
            <person name="Weng J.K."/>
        </authorList>
    </citation>
    <scope>NUCLEOTIDE SEQUENCE [LARGE SCALE GENOMIC DNA]</scope>
    <source>
        <strain evidence="1">1611_PpyrPB1</strain>
        <tissue evidence="1">Whole body</tissue>
    </source>
</reference>
<feature type="non-terminal residue" evidence="1">
    <location>
        <position position="86"/>
    </location>
</feature>